<dbReference type="EC" id="3.1.3.48" evidence="2"/>
<feature type="domain" description="Phosphotyrosine protein phosphatase I" evidence="6">
    <location>
        <begin position="2"/>
        <end position="148"/>
    </location>
</feature>
<evidence type="ECO:0000256" key="5">
    <source>
        <dbReference type="ARBA" id="ARBA00051722"/>
    </source>
</evidence>
<comment type="catalytic activity">
    <reaction evidence="5">
        <text>O-phospho-L-tyrosyl-[protein] + H2O = L-tyrosyl-[protein] + phosphate</text>
        <dbReference type="Rhea" id="RHEA:10684"/>
        <dbReference type="Rhea" id="RHEA-COMP:10136"/>
        <dbReference type="Rhea" id="RHEA-COMP:20101"/>
        <dbReference type="ChEBI" id="CHEBI:15377"/>
        <dbReference type="ChEBI" id="CHEBI:43474"/>
        <dbReference type="ChEBI" id="CHEBI:46858"/>
        <dbReference type="ChEBI" id="CHEBI:61978"/>
        <dbReference type="EC" id="3.1.3.48"/>
    </reaction>
</comment>
<proteinExistence type="inferred from homology"/>
<dbReference type="PANTHER" id="PTHR11717:SF31">
    <property type="entry name" value="LOW MOLECULAR WEIGHT PROTEIN-TYROSINE-PHOSPHATASE ETP-RELATED"/>
    <property type="match status" value="1"/>
</dbReference>
<dbReference type="SMART" id="SM00226">
    <property type="entry name" value="LMWPc"/>
    <property type="match status" value="1"/>
</dbReference>
<name>A0ABW0KPK9_9BACT</name>
<dbReference type="PANTHER" id="PTHR11717">
    <property type="entry name" value="LOW MOLECULAR WEIGHT PROTEIN TYROSINE PHOSPHATASE"/>
    <property type="match status" value="1"/>
</dbReference>
<dbReference type="InterPro" id="IPR017867">
    <property type="entry name" value="Tyr_phospatase_low_mol_wt"/>
</dbReference>
<evidence type="ECO:0000313" key="7">
    <source>
        <dbReference type="EMBL" id="MFC5454652.1"/>
    </source>
</evidence>
<keyword evidence="3" id="KW-0378">Hydrolase</keyword>
<organism evidence="7 8">
    <name type="scientific">Prosthecobacter fluviatilis</name>
    <dbReference type="NCBI Taxonomy" id="445931"/>
    <lineage>
        <taxon>Bacteria</taxon>
        <taxon>Pseudomonadati</taxon>
        <taxon>Verrucomicrobiota</taxon>
        <taxon>Verrucomicrobiia</taxon>
        <taxon>Verrucomicrobiales</taxon>
        <taxon>Verrucomicrobiaceae</taxon>
        <taxon>Prosthecobacter</taxon>
    </lineage>
</organism>
<sequence>MKNVLFVCTGNTCRSPMAEALFRDLVRERADYQVASAGVAAAPGMPASKHTAALLKERGIDLSSFQSRMLDRQTLAQATHVFAMSSHHMAAIVDEFPEEADKVYLVSEFAAEDALRGRDVSDPFGQGRSAYEETLRSLEKMLPSLLAYIDQTWKKNDG</sequence>
<dbReference type="InterPro" id="IPR023485">
    <property type="entry name" value="Ptyr_pPase"/>
</dbReference>
<dbReference type="EMBL" id="JBHSMQ010000002">
    <property type="protein sequence ID" value="MFC5454652.1"/>
    <property type="molecule type" value="Genomic_DNA"/>
</dbReference>
<dbReference type="InterPro" id="IPR036196">
    <property type="entry name" value="Ptyr_pPase_sf"/>
</dbReference>
<evidence type="ECO:0000259" key="6">
    <source>
        <dbReference type="SMART" id="SM00226"/>
    </source>
</evidence>
<dbReference type="CDD" id="cd16344">
    <property type="entry name" value="LMWPAP"/>
    <property type="match status" value="1"/>
</dbReference>
<dbReference type="Pfam" id="PF01451">
    <property type="entry name" value="LMWPc"/>
    <property type="match status" value="1"/>
</dbReference>
<dbReference type="Proteomes" id="UP001596052">
    <property type="component" value="Unassembled WGS sequence"/>
</dbReference>
<dbReference type="PRINTS" id="PR00719">
    <property type="entry name" value="LMWPTPASE"/>
</dbReference>
<accession>A0ABW0KPK9</accession>
<keyword evidence="8" id="KW-1185">Reference proteome</keyword>
<evidence type="ECO:0000256" key="1">
    <source>
        <dbReference type="ARBA" id="ARBA00011063"/>
    </source>
</evidence>
<evidence type="ECO:0000313" key="8">
    <source>
        <dbReference type="Proteomes" id="UP001596052"/>
    </source>
</evidence>
<evidence type="ECO:0000256" key="4">
    <source>
        <dbReference type="ARBA" id="ARBA00022912"/>
    </source>
</evidence>
<dbReference type="SUPFAM" id="SSF52788">
    <property type="entry name" value="Phosphotyrosine protein phosphatases I"/>
    <property type="match status" value="1"/>
</dbReference>
<evidence type="ECO:0000256" key="3">
    <source>
        <dbReference type="ARBA" id="ARBA00022801"/>
    </source>
</evidence>
<comment type="caution">
    <text evidence="7">The sequence shown here is derived from an EMBL/GenBank/DDBJ whole genome shotgun (WGS) entry which is preliminary data.</text>
</comment>
<dbReference type="RefSeq" id="WP_377164947.1">
    <property type="nucleotide sequence ID" value="NZ_JBHSMQ010000002.1"/>
</dbReference>
<keyword evidence="4" id="KW-0904">Protein phosphatase</keyword>
<comment type="similarity">
    <text evidence="1">Belongs to the low molecular weight phosphotyrosine protein phosphatase family.</text>
</comment>
<protein>
    <recommendedName>
        <fullName evidence="2">protein-tyrosine-phosphatase</fullName>
        <ecNumber evidence="2">3.1.3.48</ecNumber>
    </recommendedName>
</protein>
<reference evidence="8" key="1">
    <citation type="journal article" date="2019" name="Int. J. Syst. Evol. Microbiol.">
        <title>The Global Catalogue of Microorganisms (GCM) 10K type strain sequencing project: providing services to taxonomists for standard genome sequencing and annotation.</title>
        <authorList>
            <consortium name="The Broad Institute Genomics Platform"/>
            <consortium name="The Broad Institute Genome Sequencing Center for Infectious Disease"/>
            <person name="Wu L."/>
            <person name="Ma J."/>
        </authorList>
    </citation>
    <scope>NUCLEOTIDE SEQUENCE [LARGE SCALE GENOMIC DNA]</scope>
    <source>
        <strain evidence="8">CGMCC 4.1469</strain>
    </source>
</reference>
<evidence type="ECO:0000256" key="2">
    <source>
        <dbReference type="ARBA" id="ARBA00013064"/>
    </source>
</evidence>
<gene>
    <name evidence="7" type="ORF">ACFQDI_07310</name>
</gene>
<dbReference type="Gene3D" id="3.40.50.2300">
    <property type="match status" value="1"/>
</dbReference>
<dbReference type="InterPro" id="IPR050438">
    <property type="entry name" value="LMW_PTPase"/>
</dbReference>